<evidence type="ECO:0000256" key="1">
    <source>
        <dbReference type="SAM" id="Coils"/>
    </source>
</evidence>
<dbReference type="EMBL" id="KJ645900">
    <property type="protein sequence ID" value="AII17235.1"/>
    <property type="molecule type" value="Genomic_DNA"/>
</dbReference>
<gene>
    <name evidence="2" type="ORF">AaV_221</name>
</gene>
<protein>
    <submittedName>
        <fullName evidence="2">Uncharacterized protein</fullName>
    </submittedName>
</protein>
<sequence>MNFQPGKEFMVTEGLEENKESFLKRNKDIEEEIEKDLENIYYAGNKALIPNFEGYCKGIEFVPVTSFRLSEDKQSLIKITFKHPYKIQIATNKIFNGTTEMKGTGDLVGLYIEGETVLFRFHHLQLTSLYPNFNWLYFYQNLKRGNTITVDHLLKEHKRCHPNLLEVVPNEENQNRKKYFPRTEAQVQGNKKTGETNSKPVSLCDPNGNLIDGFEFQNAEKCAEAIYKEEYDENEIKLLGIKISNRLIGNTKPIIKGYEEYTYKYGKSYLDKQLPITYDVYDFNGTKWVLIKRGEQELFIKFEDLEPWRQELIKEDLKKYPESVAKSGRINKKTSKSGRTDISYGAWNKAHKSRMYNTNAIYKIMLYWFGTREDIEKLKEDEMMMICHNDGEFPHPCCKRTSENGEENSNVWGTFRVGTHDDNVKDRSHAKIREDKKKIEGHFDVFDKKGNQIGDRIFYSQSHFNLWVEVEKNGYKKFKNINTILKAKGQNFEHGLTFKKHHYD</sequence>
<dbReference type="RefSeq" id="YP_009052295.1">
    <property type="nucleotide sequence ID" value="NC_024697.1"/>
</dbReference>
<accession>A0A076FGM0</accession>
<name>A0A076FGM0_9VIRU</name>
<proteinExistence type="predicted"/>
<dbReference type="Proteomes" id="UP000028667">
    <property type="component" value="Segment"/>
</dbReference>
<reference evidence="2 3" key="1">
    <citation type="journal article" date="2014" name="Virology">
        <title>Genome of brown tide virus (AaV), the little giant of the Megaviridae, elucidates NCLDV genome expansion and host-virus coevolution.</title>
        <authorList>
            <person name="Moniruzzaman M."/>
            <person name="LeCleir G.R."/>
            <person name="Brown C.M."/>
            <person name="Gobler C.J."/>
            <person name="Bidle K.D."/>
            <person name="Wilson W.H."/>
            <person name="Wilhelm S.W."/>
        </authorList>
    </citation>
    <scope>NUCLEOTIDE SEQUENCE [LARGE SCALE GENOMIC DNA]</scope>
    <source>
        <strain evidence="2">BtV-01</strain>
    </source>
</reference>
<evidence type="ECO:0000313" key="3">
    <source>
        <dbReference type="Proteomes" id="UP000028667"/>
    </source>
</evidence>
<keyword evidence="3" id="KW-1185">Reference proteome</keyword>
<dbReference type="KEGG" id="vg:20041417"/>
<keyword evidence="1" id="KW-0175">Coiled coil</keyword>
<evidence type="ECO:0000313" key="2">
    <source>
        <dbReference type="EMBL" id="AII17235.1"/>
    </source>
</evidence>
<organism evidence="2 3">
    <name type="scientific">Aureococcus anophagefferens virus</name>
    <dbReference type="NCBI Taxonomy" id="1474867"/>
    <lineage>
        <taxon>Viruses</taxon>
        <taxon>Varidnaviria</taxon>
        <taxon>Bamfordvirae</taxon>
        <taxon>Nucleocytoviricota</taxon>
        <taxon>Megaviricetes</taxon>
        <taxon>Imitervirales</taxon>
        <taxon>Schizomimiviridae</taxon>
        <taxon>Kratosvirus</taxon>
        <taxon>Kratosvirus quantuckense</taxon>
    </lineage>
</organism>
<feature type="coiled-coil region" evidence="1">
    <location>
        <begin position="12"/>
        <end position="39"/>
    </location>
</feature>
<dbReference type="GeneID" id="20041417"/>